<proteinExistence type="predicted"/>
<reference evidence="2" key="1">
    <citation type="submission" date="2020-08" db="EMBL/GenBank/DDBJ databases">
        <title>Multicomponent nature underlies the extraordinary mechanical properties of spider dragline silk.</title>
        <authorList>
            <person name="Kono N."/>
            <person name="Nakamura H."/>
            <person name="Mori M."/>
            <person name="Yoshida Y."/>
            <person name="Ohtoshi R."/>
            <person name="Malay A.D."/>
            <person name="Moran D.A.P."/>
            <person name="Tomita M."/>
            <person name="Numata K."/>
            <person name="Arakawa K."/>
        </authorList>
    </citation>
    <scope>NUCLEOTIDE SEQUENCE</scope>
</reference>
<feature type="transmembrane region" description="Helical" evidence="1">
    <location>
        <begin position="14"/>
        <end position="33"/>
    </location>
</feature>
<protein>
    <submittedName>
        <fullName evidence="2">Uncharacterized protein</fullName>
    </submittedName>
</protein>
<keyword evidence="1" id="KW-0812">Transmembrane</keyword>
<evidence type="ECO:0000313" key="2">
    <source>
        <dbReference type="EMBL" id="GFY25248.1"/>
    </source>
</evidence>
<sequence length="121" mass="13661">MDVCSPIFKFPGPFSNFAITHCFSAISFCYVAIKVSNRHVSRNQKTDNRPFLTLGGRFNHLKHFKGAQQSFHGCYRAGEGGGMPKGIELTREGLRATNRSLGKQPLPRQDFIEKKIKVYIL</sequence>
<dbReference type="EMBL" id="BMAU01021371">
    <property type="protein sequence ID" value="GFY25248.1"/>
    <property type="molecule type" value="Genomic_DNA"/>
</dbReference>
<keyword evidence="1" id="KW-1133">Transmembrane helix</keyword>
<accession>A0A8X7BAZ9</accession>
<name>A0A8X7BAZ9_TRICX</name>
<comment type="caution">
    <text evidence="2">The sequence shown here is derived from an EMBL/GenBank/DDBJ whole genome shotgun (WGS) entry which is preliminary data.</text>
</comment>
<keyword evidence="1" id="KW-0472">Membrane</keyword>
<dbReference type="AlphaFoldDB" id="A0A8X7BAZ9"/>
<organism evidence="2 3">
    <name type="scientific">Trichonephila clavipes</name>
    <name type="common">Golden silk orbweaver</name>
    <name type="synonym">Nephila clavipes</name>
    <dbReference type="NCBI Taxonomy" id="2585209"/>
    <lineage>
        <taxon>Eukaryota</taxon>
        <taxon>Metazoa</taxon>
        <taxon>Ecdysozoa</taxon>
        <taxon>Arthropoda</taxon>
        <taxon>Chelicerata</taxon>
        <taxon>Arachnida</taxon>
        <taxon>Araneae</taxon>
        <taxon>Araneomorphae</taxon>
        <taxon>Entelegynae</taxon>
        <taxon>Araneoidea</taxon>
        <taxon>Nephilidae</taxon>
        <taxon>Trichonephila</taxon>
    </lineage>
</organism>
<gene>
    <name evidence="2" type="ORF">TNCV_2483691</name>
</gene>
<evidence type="ECO:0000256" key="1">
    <source>
        <dbReference type="SAM" id="Phobius"/>
    </source>
</evidence>
<evidence type="ECO:0000313" key="3">
    <source>
        <dbReference type="Proteomes" id="UP000887159"/>
    </source>
</evidence>
<dbReference type="Proteomes" id="UP000887159">
    <property type="component" value="Unassembled WGS sequence"/>
</dbReference>
<keyword evidence="3" id="KW-1185">Reference proteome</keyword>